<feature type="region of interest" description="Disordered" evidence="1">
    <location>
        <begin position="101"/>
        <end position="182"/>
    </location>
</feature>
<dbReference type="Proteomes" id="UP001341840">
    <property type="component" value="Unassembled WGS sequence"/>
</dbReference>
<organism evidence="2 3">
    <name type="scientific">Stylosanthes scabra</name>
    <dbReference type="NCBI Taxonomy" id="79078"/>
    <lineage>
        <taxon>Eukaryota</taxon>
        <taxon>Viridiplantae</taxon>
        <taxon>Streptophyta</taxon>
        <taxon>Embryophyta</taxon>
        <taxon>Tracheophyta</taxon>
        <taxon>Spermatophyta</taxon>
        <taxon>Magnoliopsida</taxon>
        <taxon>eudicotyledons</taxon>
        <taxon>Gunneridae</taxon>
        <taxon>Pentapetalae</taxon>
        <taxon>rosids</taxon>
        <taxon>fabids</taxon>
        <taxon>Fabales</taxon>
        <taxon>Fabaceae</taxon>
        <taxon>Papilionoideae</taxon>
        <taxon>50 kb inversion clade</taxon>
        <taxon>dalbergioids sensu lato</taxon>
        <taxon>Dalbergieae</taxon>
        <taxon>Pterocarpus clade</taxon>
        <taxon>Stylosanthes</taxon>
    </lineage>
</organism>
<proteinExistence type="predicted"/>
<protein>
    <submittedName>
        <fullName evidence="2">Uncharacterized protein</fullName>
    </submittedName>
</protein>
<name>A0ABU6WZB1_9FABA</name>
<keyword evidence="3" id="KW-1185">Reference proteome</keyword>
<reference evidence="2 3" key="1">
    <citation type="journal article" date="2023" name="Plants (Basel)">
        <title>Bridging the Gap: Combining Genomics and Transcriptomics Approaches to Understand Stylosanthes scabra, an Orphan Legume from the Brazilian Caatinga.</title>
        <authorList>
            <person name="Ferreira-Neto J.R.C."/>
            <person name="da Silva M.D."/>
            <person name="Binneck E."/>
            <person name="de Melo N.F."/>
            <person name="da Silva R.H."/>
            <person name="de Melo A.L.T.M."/>
            <person name="Pandolfi V."/>
            <person name="Bustamante F.O."/>
            <person name="Brasileiro-Vidal A.C."/>
            <person name="Benko-Iseppon A.M."/>
        </authorList>
    </citation>
    <scope>NUCLEOTIDE SEQUENCE [LARGE SCALE GENOMIC DNA]</scope>
    <source>
        <tissue evidence="2">Leaves</tissue>
    </source>
</reference>
<evidence type="ECO:0000256" key="1">
    <source>
        <dbReference type="SAM" id="MobiDB-lite"/>
    </source>
</evidence>
<sequence length="182" mass="20338">MEATYLRRRRRWTRRWQKWHIAPPGGGANGDGEMWVPVFLLLVASSFTLPAPFSSGWVVEDGGGRCWGRRLGLGRVWVFKERETHGFVNERGSSSRRFILSLPSDQADGNKRPRIKQGKKLPPSTSSHPPSPRRATIAPSISSGRPSLHAPLTVNDLVRMMNRENEDVSEALGDEDGRKQGA</sequence>
<accession>A0ABU6WZB1</accession>
<gene>
    <name evidence="2" type="ORF">PIB30_102244</name>
</gene>
<evidence type="ECO:0000313" key="2">
    <source>
        <dbReference type="EMBL" id="MED6190078.1"/>
    </source>
</evidence>
<evidence type="ECO:0000313" key="3">
    <source>
        <dbReference type="Proteomes" id="UP001341840"/>
    </source>
</evidence>
<comment type="caution">
    <text evidence="2">The sequence shown here is derived from an EMBL/GenBank/DDBJ whole genome shotgun (WGS) entry which is preliminary data.</text>
</comment>
<dbReference type="EMBL" id="JASCZI010184360">
    <property type="protein sequence ID" value="MED6190078.1"/>
    <property type="molecule type" value="Genomic_DNA"/>
</dbReference>